<reference evidence="2" key="1">
    <citation type="journal article" date="2014" name="Int. J. Syst. Evol. Microbiol.">
        <title>Complete genome sequence of Corynebacterium casei LMG S-19264T (=DSM 44701T), isolated from a smear-ripened cheese.</title>
        <authorList>
            <consortium name="US DOE Joint Genome Institute (JGI-PGF)"/>
            <person name="Walter F."/>
            <person name="Albersmeier A."/>
            <person name="Kalinowski J."/>
            <person name="Ruckert C."/>
        </authorList>
    </citation>
    <scope>NUCLEOTIDE SEQUENCE</scope>
    <source>
        <strain evidence="2">JCM 16108</strain>
    </source>
</reference>
<accession>A0A830FW96</accession>
<dbReference type="Proteomes" id="UP000614609">
    <property type="component" value="Unassembled WGS sequence"/>
</dbReference>
<proteinExistence type="predicted"/>
<evidence type="ECO:0000313" key="2">
    <source>
        <dbReference type="EMBL" id="GGM67483.1"/>
    </source>
</evidence>
<comment type="caution">
    <text evidence="2">The sequence shown here is derived from an EMBL/GenBank/DDBJ whole genome shotgun (WGS) entry which is preliminary data.</text>
</comment>
<dbReference type="RefSeq" id="WP_188871878.1">
    <property type="nucleotide sequence ID" value="NZ_BMOO01000003.1"/>
</dbReference>
<organism evidence="2 4">
    <name type="scientific">Halarchaeum rubridurum</name>
    <dbReference type="NCBI Taxonomy" id="489911"/>
    <lineage>
        <taxon>Archaea</taxon>
        <taxon>Methanobacteriati</taxon>
        <taxon>Methanobacteriota</taxon>
        <taxon>Stenosarchaea group</taxon>
        <taxon>Halobacteria</taxon>
        <taxon>Halobacteriales</taxon>
        <taxon>Halobacteriaceae</taxon>
    </lineage>
</organism>
<keyword evidence="4" id="KW-1185">Reference proteome</keyword>
<evidence type="ECO:0000313" key="3">
    <source>
        <dbReference type="EMBL" id="MBP1953153.1"/>
    </source>
</evidence>
<reference evidence="3" key="3">
    <citation type="submission" date="2021-03" db="EMBL/GenBank/DDBJ databases">
        <title>Genomic Encyclopedia of Type Strains, Phase IV (KMG-IV): sequencing the most valuable type-strain genomes for metagenomic binning, comparative biology and taxonomic classification.</title>
        <authorList>
            <person name="Goeker M."/>
        </authorList>
    </citation>
    <scope>NUCLEOTIDE SEQUENCE</scope>
    <source>
        <strain evidence="3">DSM 22443</strain>
    </source>
</reference>
<dbReference type="EMBL" id="JAGGKO010000001">
    <property type="protein sequence ID" value="MBP1953153.1"/>
    <property type="molecule type" value="Genomic_DNA"/>
</dbReference>
<dbReference type="AlphaFoldDB" id="A0A830FW96"/>
<gene>
    <name evidence="2" type="ORF">GCM10009017_17020</name>
    <name evidence="3" type="ORF">J2752_000034</name>
</gene>
<reference evidence="2" key="2">
    <citation type="submission" date="2020-09" db="EMBL/GenBank/DDBJ databases">
        <authorList>
            <person name="Sun Q."/>
            <person name="Ohkuma M."/>
        </authorList>
    </citation>
    <scope>NUCLEOTIDE SEQUENCE</scope>
    <source>
        <strain evidence="2">JCM 16108</strain>
    </source>
</reference>
<feature type="region of interest" description="Disordered" evidence="1">
    <location>
        <begin position="112"/>
        <end position="143"/>
    </location>
</feature>
<evidence type="ECO:0000256" key="1">
    <source>
        <dbReference type="SAM" id="MobiDB-lite"/>
    </source>
</evidence>
<name>A0A830FW96_9EURY</name>
<dbReference type="EMBL" id="BMOO01000003">
    <property type="protein sequence ID" value="GGM67483.1"/>
    <property type="molecule type" value="Genomic_DNA"/>
</dbReference>
<evidence type="ECO:0000313" key="4">
    <source>
        <dbReference type="Proteomes" id="UP000614609"/>
    </source>
</evidence>
<dbReference type="Proteomes" id="UP000765891">
    <property type="component" value="Unassembled WGS sequence"/>
</dbReference>
<sequence length="143" mass="15221">MSVEERIAALHGSGKRDEAATLARAALRNDAVRSVELGTDRVDVTTASFVGHHAIARWTDGEPVVESAGEYALREDERVGFDVGVLHDHVFAAIEAAESNDGHVGARDAVARDVASEERDAVTEGRDAPRAGDASADDRRATF</sequence>
<protein>
    <submittedName>
        <fullName evidence="2">Uncharacterized protein</fullName>
    </submittedName>
</protein>